<sequence length="276" mass="31980">MREKQTFSIGEIAKIHNIAESTLRYYDQIGIFQPKIVDPKSKYRYYTMDQFAQLDIIKFLRNMEIPLSEIKQYIHRRNPAIALELLEKQQQMVSRKQQELALVKEILDDKIAAIQTGLRAEPFTVSFKQLPSRTIASIELGAKTSDEMLDYYITSLQNDLLSLDYTLFTGDIGISIAQTALLQKNYQNYNRIFIVLRHSPEQNEHLTKLPAGMYACMYHRGPYEQTENTYEHLFEEIAIRGYKISGDALELGVIDLSVAQEESEYVTEMQIPVVTY</sequence>
<dbReference type="InterPro" id="IPR011256">
    <property type="entry name" value="Reg_factor_effector_dom_sf"/>
</dbReference>
<dbReference type="STRING" id="1121421.SAMN02745123_02264"/>
<dbReference type="InterPro" id="IPR047057">
    <property type="entry name" value="MerR_fam"/>
</dbReference>
<dbReference type="Pfam" id="PF13411">
    <property type="entry name" value="MerR_1"/>
    <property type="match status" value="1"/>
</dbReference>
<evidence type="ECO:0000256" key="2">
    <source>
        <dbReference type="ARBA" id="ARBA00023015"/>
    </source>
</evidence>
<evidence type="ECO:0000313" key="6">
    <source>
        <dbReference type="EMBL" id="SHK54762.1"/>
    </source>
</evidence>
<evidence type="ECO:0000256" key="3">
    <source>
        <dbReference type="ARBA" id="ARBA00023125"/>
    </source>
</evidence>
<accession>A0A1M6TCJ6</accession>
<evidence type="ECO:0000313" key="7">
    <source>
        <dbReference type="Proteomes" id="UP000183997"/>
    </source>
</evidence>
<keyword evidence="1" id="KW-0678">Repressor</keyword>
<dbReference type="Gene3D" id="3.20.80.10">
    <property type="entry name" value="Regulatory factor, effector binding domain"/>
    <property type="match status" value="1"/>
</dbReference>
<organism evidence="6 7">
    <name type="scientific">Desulforamulus aeronauticus DSM 10349</name>
    <dbReference type="NCBI Taxonomy" id="1121421"/>
    <lineage>
        <taxon>Bacteria</taxon>
        <taxon>Bacillati</taxon>
        <taxon>Bacillota</taxon>
        <taxon>Clostridia</taxon>
        <taxon>Eubacteriales</taxon>
        <taxon>Peptococcaceae</taxon>
        <taxon>Desulforamulus</taxon>
    </lineage>
</organism>
<dbReference type="Gene3D" id="1.10.1660.10">
    <property type="match status" value="1"/>
</dbReference>
<protein>
    <submittedName>
        <fullName evidence="6">Effector-binding domain-containing protein</fullName>
    </submittedName>
</protein>
<dbReference type="InterPro" id="IPR000551">
    <property type="entry name" value="MerR-type_HTH_dom"/>
</dbReference>
<dbReference type="GO" id="GO:0003700">
    <property type="term" value="F:DNA-binding transcription factor activity"/>
    <property type="evidence" value="ECO:0007669"/>
    <property type="project" value="InterPro"/>
</dbReference>
<keyword evidence="3" id="KW-0238">DNA-binding</keyword>
<gene>
    <name evidence="6" type="ORF">SAMN02745123_02264</name>
</gene>
<evidence type="ECO:0000256" key="1">
    <source>
        <dbReference type="ARBA" id="ARBA00022491"/>
    </source>
</evidence>
<evidence type="ECO:0000256" key="4">
    <source>
        <dbReference type="ARBA" id="ARBA00023163"/>
    </source>
</evidence>
<dbReference type="SUPFAM" id="SSF46955">
    <property type="entry name" value="Putative DNA-binding domain"/>
    <property type="match status" value="1"/>
</dbReference>
<dbReference type="InterPro" id="IPR029442">
    <property type="entry name" value="GyrI-like"/>
</dbReference>
<dbReference type="PROSITE" id="PS50937">
    <property type="entry name" value="HTH_MERR_2"/>
    <property type="match status" value="1"/>
</dbReference>
<dbReference type="RefSeq" id="WP_207650500.1">
    <property type="nucleotide sequence ID" value="NZ_FRAR01000016.1"/>
</dbReference>
<dbReference type="SUPFAM" id="SSF55136">
    <property type="entry name" value="Probable bacterial effector-binding domain"/>
    <property type="match status" value="1"/>
</dbReference>
<evidence type="ECO:0000259" key="5">
    <source>
        <dbReference type="PROSITE" id="PS50937"/>
    </source>
</evidence>
<dbReference type="AlphaFoldDB" id="A0A1M6TCJ6"/>
<dbReference type="Pfam" id="PF06445">
    <property type="entry name" value="GyrI-like"/>
    <property type="match status" value="1"/>
</dbReference>
<name>A0A1M6TCJ6_9FIRM</name>
<dbReference type="PANTHER" id="PTHR30204">
    <property type="entry name" value="REDOX-CYCLING DRUG-SENSING TRANSCRIPTIONAL ACTIVATOR SOXR"/>
    <property type="match status" value="1"/>
</dbReference>
<dbReference type="SMART" id="SM00422">
    <property type="entry name" value="HTH_MERR"/>
    <property type="match status" value="1"/>
</dbReference>
<dbReference type="InterPro" id="IPR010499">
    <property type="entry name" value="AraC_E-bd"/>
</dbReference>
<reference evidence="7" key="1">
    <citation type="submission" date="2016-11" db="EMBL/GenBank/DDBJ databases">
        <authorList>
            <person name="Varghese N."/>
            <person name="Submissions S."/>
        </authorList>
    </citation>
    <scope>NUCLEOTIDE SEQUENCE [LARGE SCALE GENOMIC DNA]</scope>
    <source>
        <strain evidence="7">DSM 10349</strain>
    </source>
</reference>
<keyword evidence="2" id="KW-0805">Transcription regulation</keyword>
<keyword evidence="4" id="KW-0804">Transcription</keyword>
<dbReference type="EMBL" id="FRAR01000016">
    <property type="protein sequence ID" value="SHK54762.1"/>
    <property type="molecule type" value="Genomic_DNA"/>
</dbReference>
<dbReference type="PANTHER" id="PTHR30204:SF69">
    <property type="entry name" value="MERR-FAMILY TRANSCRIPTIONAL REGULATOR"/>
    <property type="match status" value="1"/>
</dbReference>
<feature type="domain" description="HTH merR-type" evidence="5">
    <location>
        <begin position="6"/>
        <end position="76"/>
    </location>
</feature>
<dbReference type="InterPro" id="IPR009061">
    <property type="entry name" value="DNA-bd_dom_put_sf"/>
</dbReference>
<dbReference type="CDD" id="cd01107">
    <property type="entry name" value="HTH_BmrR"/>
    <property type="match status" value="1"/>
</dbReference>
<dbReference type="SMART" id="SM00871">
    <property type="entry name" value="AraC_E_bind"/>
    <property type="match status" value="1"/>
</dbReference>
<dbReference type="GO" id="GO:0003677">
    <property type="term" value="F:DNA binding"/>
    <property type="evidence" value="ECO:0007669"/>
    <property type="project" value="UniProtKB-KW"/>
</dbReference>
<proteinExistence type="predicted"/>
<dbReference type="Proteomes" id="UP000183997">
    <property type="component" value="Unassembled WGS sequence"/>
</dbReference>
<keyword evidence="7" id="KW-1185">Reference proteome</keyword>